<evidence type="ECO:0000259" key="1">
    <source>
        <dbReference type="PROSITE" id="PS50943"/>
    </source>
</evidence>
<sequence>MALTANQIKYYREAFGITQGQLAKRIGITPVMLGFIERGERTLSQSVAVRAGMALLEVSRQVTTATTEIQSLAHALQK</sequence>
<dbReference type="CDD" id="cd00093">
    <property type="entry name" value="HTH_XRE"/>
    <property type="match status" value="1"/>
</dbReference>
<dbReference type="PROSITE" id="PS50943">
    <property type="entry name" value="HTH_CROC1"/>
    <property type="match status" value="1"/>
</dbReference>
<dbReference type="InterPro" id="IPR001387">
    <property type="entry name" value="Cro/C1-type_HTH"/>
</dbReference>
<evidence type="ECO:0000313" key="3">
    <source>
        <dbReference type="Proteomes" id="UP000308744"/>
    </source>
</evidence>
<proteinExistence type="predicted"/>
<keyword evidence="3" id="KW-1185">Reference proteome</keyword>
<evidence type="ECO:0000313" key="2">
    <source>
        <dbReference type="EMBL" id="TKI67909.1"/>
    </source>
</evidence>
<dbReference type="InterPro" id="IPR010982">
    <property type="entry name" value="Lambda_DNA-bd_dom_sf"/>
</dbReference>
<accession>A0A4U2Z1K2</accession>
<reference evidence="2 3" key="1">
    <citation type="submission" date="2019-04" db="EMBL/GenBank/DDBJ databases">
        <title>Lysinibacillus genome sequencing.</title>
        <authorList>
            <person name="Dunlap C."/>
        </authorList>
    </citation>
    <scope>NUCLEOTIDE SEQUENCE [LARGE SCALE GENOMIC DNA]</scope>
    <source>
        <strain evidence="2 3">CCTCC AB 2010389</strain>
    </source>
</reference>
<dbReference type="RefSeq" id="WP_107895481.1">
    <property type="nucleotide sequence ID" value="NZ_PYWM01000010.1"/>
</dbReference>
<gene>
    <name evidence="2" type="ORF">FC756_12055</name>
</gene>
<feature type="domain" description="HTH cro/C1-type" evidence="1">
    <location>
        <begin position="8"/>
        <end position="50"/>
    </location>
</feature>
<dbReference type="GO" id="GO:0003677">
    <property type="term" value="F:DNA binding"/>
    <property type="evidence" value="ECO:0007669"/>
    <property type="project" value="InterPro"/>
</dbReference>
<dbReference type="EMBL" id="SZPU01000042">
    <property type="protein sequence ID" value="TKI67909.1"/>
    <property type="molecule type" value="Genomic_DNA"/>
</dbReference>
<dbReference type="Gene3D" id="1.10.260.40">
    <property type="entry name" value="lambda repressor-like DNA-binding domains"/>
    <property type="match status" value="1"/>
</dbReference>
<protein>
    <submittedName>
        <fullName evidence="2">Helix-turn-helix transcriptional regulator</fullName>
    </submittedName>
</protein>
<dbReference type="Pfam" id="PF01381">
    <property type="entry name" value="HTH_3"/>
    <property type="match status" value="1"/>
</dbReference>
<name>A0A4U2Z1K2_9BACI</name>
<dbReference type="Proteomes" id="UP000308744">
    <property type="component" value="Unassembled WGS sequence"/>
</dbReference>
<comment type="caution">
    <text evidence="2">The sequence shown here is derived from an EMBL/GenBank/DDBJ whole genome shotgun (WGS) entry which is preliminary data.</text>
</comment>
<dbReference type="AlphaFoldDB" id="A0A4U2Z1K2"/>
<dbReference type="SUPFAM" id="SSF47413">
    <property type="entry name" value="lambda repressor-like DNA-binding domains"/>
    <property type="match status" value="1"/>
</dbReference>
<organism evidence="2 3">
    <name type="scientific">Lysinibacillus mangiferihumi</name>
    <dbReference type="NCBI Taxonomy" id="1130819"/>
    <lineage>
        <taxon>Bacteria</taxon>
        <taxon>Bacillati</taxon>
        <taxon>Bacillota</taxon>
        <taxon>Bacilli</taxon>
        <taxon>Bacillales</taxon>
        <taxon>Bacillaceae</taxon>
        <taxon>Lysinibacillus</taxon>
    </lineage>
</organism>
<dbReference type="SMART" id="SM00530">
    <property type="entry name" value="HTH_XRE"/>
    <property type="match status" value="1"/>
</dbReference>